<keyword evidence="3" id="KW-0813">Transport</keyword>
<dbReference type="GO" id="GO:0055085">
    <property type="term" value="P:transmembrane transport"/>
    <property type="evidence" value="ECO:0007669"/>
    <property type="project" value="UniProtKB-ARBA"/>
</dbReference>
<evidence type="ECO:0000256" key="5">
    <source>
        <dbReference type="ARBA" id="ARBA00022840"/>
    </source>
</evidence>
<gene>
    <name evidence="7" type="ORF">HLH48_16585</name>
</gene>
<dbReference type="CDD" id="cd03257">
    <property type="entry name" value="ABC_NikE_OppD_transporters"/>
    <property type="match status" value="1"/>
</dbReference>
<protein>
    <submittedName>
        <fullName evidence="7">ABC transporter ATP-binding protein</fullName>
    </submittedName>
</protein>
<dbReference type="AlphaFoldDB" id="A0A7W4IF60"/>
<evidence type="ECO:0000256" key="2">
    <source>
        <dbReference type="ARBA" id="ARBA00005417"/>
    </source>
</evidence>
<dbReference type="InterPro" id="IPR013563">
    <property type="entry name" value="Oligopep_ABC_C"/>
</dbReference>
<dbReference type="RefSeq" id="WP_182998595.1">
    <property type="nucleotide sequence ID" value="NZ_JABEQJ010000025.1"/>
</dbReference>
<proteinExistence type="inferred from homology"/>
<organism evidence="7 8">
    <name type="scientific">Gluconacetobacter sacchari</name>
    <dbReference type="NCBI Taxonomy" id="92759"/>
    <lineage>
        <taxon>Bacteria</taxon>
        <taxon>Pseudomonadati</taxon>
        <taxon>Pseudomonadota</taxon>
        <taxon>Alphaproteobacteria</taxon>
        <taxon>Acetobacterales</taxon>
        <taxon>Acetobacteraceae</taxon>
        <taxon>Gluconacetobacter</taxon>
    </lineage>
</organism>
<keyword evidence="5 7" id="KW-0067">ATP-binding</keyword>
<dbReference type="Gene3D" id="3.40.50.300">
    <property type="entry name" value="P-loop containing nucleotide triphosphate hydrolases"/>
    <property type="match status" value="1"/>
</dbReference>
<evidence type="ECO:0000259" key="6">
    <source>
        <dbReference type="PROSITE" id="PS50893"/>
    </source>
</evidence>
<evidence type="ECO:0000313" key="7">
    <source>
        <dbReference type="EMBL" id="MBB2161763.1"/>
    </source>
</evidence>
<evidence type="ECO:0000256" key="4">
    <source>
        <dbReference type="ARBA" id="ARBA00022741"/>
    </source>
</evidence>
<evidence type="ECO:0000313" key="8">
    <source>
        <dbReference type="Proteomes" id="UP000589085"/>
    </source>
</evidence>
<dbReference type="GO" id="GO:0016887">
    <property type="term" value="F:ATP hydrolysis activity"/>
    <property type="evidence" value="ECO:0007669"/>
    <property type="project" value="InterPro"/>
</dbReference>
<evidence type="ECO:0000256" key="3">
    <source>
        <dbReference type="ARBA" id="ARBA00022448"/>
    </source>
</evidence>
<dbReference type="PROSITE" id="PS50893">
    <property type="entry name" value="ABC_TRANSPORTER_2"/>
    <property type="match status" value="1"/>
</dbReference>
<dbReference type="PANTHER" id="PTHR43776:SF7">
    <property type="entry name" value="D,D-DIPEPTIDE TRANSPORT ATP-BINDING PROTEIN DDPF-RELATED"/>
    <property type="match status" value="1"/>
</dbReference>
<accession>A0A7W4IF60</accession>
<dbReference type="SUPFAM" id="SSF52540">
    <property type="entry name" value="P-loop containing nucleoside triphosphate hydrolases"/>
    <property type="match status" value="1"/>
</dbReference>
<dbReference type="FunFam" id="3.40.50.300:FF:000016">
    <property type="entry name" value="Oligopeptide ABC transporter ATP-binding component"/>
    <property type="match status" value="1"/>
</dbReference>
<dbReference type="Pfam" id="PF08352">
    <property type="entry name" value="oligo_HPY"/>
    <property type="match status" value="1"/>
</dbReference>
<comment type="caution">
    <text evidence="7">The sequence shown here is derived from an EMBL/GenBank/DDBJ whole genome shotgun (WGS) entry which is preliminary data.</text>
</comment>
<dbReference type="PROSITE" id="PS00211">
    <property type="entry name" value="ABC_TRANSPORTER_1"/>
    <property type="match status" value="1"/>
</dbReference>
<dbReference type="InterPro" id="IPR003593">
    <property type="entry name" value="AAA+_ATPase"/>
</dbReference>
<dbReference type="InterPro" id="IPR050319">
    <property type="entry name" value="ABC_transp_ATP-bind"/>
</dbReference>
<name>A0A7W4IF60_9PROT</name>
<dbReference type="EMBL" id="JABEQJ010000025">
    <property type="protein sequence ID" value="MBB2161763.1"/>
    <property type="molecule type" value="Genomic_DNA"/>
</dbReference>
<dbReference type="NCBIfam" id="TIGR01727">
    <property type="entry name" value="oligo_HPY"/>
    <property type="match status" value="1"/>
</dbReference>
<sequence length="323" mass="34905">MVEPILKVEDLSVTYRTAGGQHHLALHPLSLTIAPGETLGLVGESGSGKSTLGRAIIGLTPPSGGRVLYRGRDVSHALRNTSARHGHTIQMVFQDPYSSLNPARKIASAIGDVLGVARVQRGQRARRAAELMRKVGLPAEALGRFPSDFSGGQRQRIAIARALGATPDLIIADEPISALDVSVQAQILNLLIDLRRENGLSMLFISHDLRIVSDISDRVAVLYLGRLVEIGRASRIARAPAHPYSAMLFRNIAVPDVEKTRRLFRGQSADEDVVPSSPASDRLCAFAARCPYARDPCATVAPPNRNLPDGDNVLCHFPLYERA</sequence>
<comment type="similarity">
    <text evidence="2">Belongs to the ABC transporter superfamily.</text>
</comment>
<feature type="domain" description="ABC transporter" evidence="6">
    <location>
        <begin position="6"/>
        <end position="249"/>
    </location>
</feature>
<dbReference type="GO" id="GO:0015833">
    <property type="term" value="P:peptide transport"/>
    <property type="evidence" value="ECO:0007669"/>
    <property type="project" value="InterPro"/>
</dbReference>
<dbReference type="Proteomes" id="UP000589085">
    <property type="component" value="Unassembled WGS sequence"/>
</dbReference>
<dbReference type="Pfam" id="PF00005">
    <property type="entry name" value="ABC_tran"/>
    <property type="match status" value="1"/>
</dbReference>
<comment type="subcellular location">
    <subcellularLocation>
        <location evidence="1">Cell inner membrane</location>
        <topology evidence="1">Peripheral membrane protein</topology>
    </subcellularLocation>
</comment>
<reference evidence="7 8" key="1">
    <citation type="submission" date="2020-04" db="EMBL/GenBank/DDBJ databases">
        <title>Description of novel Gluconacetobacter.</title>
        <authorList>
            <person name="Sombolestani A."/>
        </authorList>
    </citation>
    <scope>NUCLEOTIDE SEQUENCE [LARGE SCALE GENOMIC DNA]</scope>
    <source>
        <strain evidence="7 8">LMG 19747</strain>
    </source>
</reference>
<evidence type="ECO:0000256" key="1">
    <source>
        <dbReference type="ARBA" id="ARBA00004417"/>
    </source>
</evidence>
<dbReference type="GO" id="GO:0005524">
    <property type="term" value="F:ATP binding"/>
    <property type="evidence" value="ECO:0007669"/>
    <property type="project" value="UniProtKB-KW"/>
</dbReference>
<dbReference type="InterPro" id="IPR003439">
    <property type="entry name" value="ABC_transporter-like_ATP-bd"/>
</dbReference>
<dbReference type="PANTHER" id="PTHR43776">
    <property type="entry name" value="TRANSPORT ATP-BINDING PROTEIN"/>
    <property type="match status" value="1"/>
</dbReference>
<dbReference type="GO" id="GO:0005886">
    <property type="term" value="C:plasma membrane"/>
    <property type="evidence" value="ECO:0007669"/>
    <property type="project" value="UniProtKB-SubCell"/>
</dbReference>
<dbReference type="SMART" id="SM00382">
    <property type="entry name" value="AAA"/>
    <property type="match status" value="1"/>
</dbReference>
<dbReference type="InterPro" id="IPR027417">
    <property type="entry name" value="P-loop_NTPase"/>
</dbReference>
<dbReference type="InterPro" id="IPR017871">
    <property type="entry name" value="ABC_transporter-like_CS"/>
</dbReference>
<keyword evidence="4" id="KW-0547">Nucleotide-binding</keyword>